<dbReference type="Proteomes" id="UP000693942">
    <property type="component" value="Unassembled WGS sequence"/>
</dbReference>
<evidence type="ECO:0000313" key="1">
    <source>
        <dbReference type="EMBL" id="KAG7431500.1"/>
    </source>
</evidence>
<name>A0A8J5Q3E4_FUSOX</name>
<evidence type="ECO:0008006" key="3">
    <source>
        <dbReference type="Google" id="ProtNLM"/>
    </source>
</evidence>
<gene>
    <name evidence="1" type="ORF">Forpi1262_v007273</name>
</gene>
<dbReference type="EMBL" id="JAELUR010000005">
    <property type="protein sequence ID" value="KAG7431500.1"/>
    <property type="molecule type" value="Genomic_DNA"/>
</dbReference>
<evidence type="ECO:0000313" key="2">
    <source>
        <dbReference type="Proteomes" id="UP000693942"/>
    </source>
</evidence>
<sequence length="159" mass="18158">MIIRWTPFICASAEGHVDIIKLLLSSSRLDITETDNFGRTVFRTGKPQMFKLVSQHTELRKAPPQDDDLAKYPVFDATSVWCDACTLGRSKLGPSFARALRSLQNDLLDKYISRYAPEWQPPELVQRRGTHCMDDMMGYDLTDEGGEDYGPRTKNDRQI</sequence>
<dbReference type="AlphaFoldDB" id="A0A8J5Q3E4"/>
<protein>
    <recommendedName>
        <fullName evidence="3">Ankyrin repeat protein</fullName>
    </recommendedName>
</protein>
<proteinExistence type="predicted"/>
<organism evidence="1 2">
    <name type="scientific">Fusarium oxysporum f. sp. raphani</name>
    <dbReference type="NCBI Taxonomy" id="96318"/>
    <lineage>
        <taxon>Eukaryota</taxon>
        <taxon>Fungi</taxon>
        <taxon>Dikarya</taxon>
        <taxon>Ascomycota</taxon>
        <taxon>Pezizomycotina</taxon>
        <taxon>Sordariomycetes</taxon>
        <taxon>Hypocreomycetidae</taxon>
        <taxon>Hypocreales</taxon>
        <taxon>Nectriaceae</taxon>
        <taxon>Fusarium</taxon>
        <taxon>Fusarium oxysporum species complex</taxon>
    </lineage>
</organism>
<reference evidence="1" key="1">
    <citation type="submission" date="2021-04" db="EMBL/GenBank/DDBJ databases">
        <title>First draft genome resource for Brassicaceae pathogens Fusarium oxysporum f. sp. raphani and Fusarium oxysporum f. sp. rapae.</title>
        <authorList>
            <person name="Asai S."/>
        </authorList>
    </citation>
    <scope>NUCLEOTIDE SEQUENCE</scope>
    <source>
        <strain evidence="1">Tf1262</strain>
    </source>
</reference>
<comment type="caution">
    <text evidence="1">The sequence shown here is derived from an EMBL/GenBank/DDBJ whole genome shotgun (WGS) entry which is preliminary data.</text>
</comment>
<accession>A0A8J5Q3E4</accession>